<keyword evidence="2" id="KW-1185">Reference proteome</keyword>
<name>A0A2P6NPY0_9EUKA</name>
<dbReference type="EMBL" id="MDYQ01000036">
    <property type="protein sequence ID" value="PRP86021.1"/>
    <property type="molecule type" value="Genomic_DNA"/>
</dbReference>
<comment type="caution">
    <text evidence="1">The sequence shown here is derived from an EMBL/GenBank/DDBJ whole genome shotgun (WGS) entry which is preliminary data.</text>
</comment>
<evidence type="ECO:0000313" key="1">
    <source>
        <dbReference type="EMBL" id="PRP86021.1"/>
    </source>
</evidence>
<protein>
    <submittedName>
        <fullName evidence="1">Uncharacterized protein</fullName>
    </submittedName>
</protein>
<proteinExistence type="predicted"/>
<dbReference type="InParanoid" id="A0A2P6NPY0"/>
<reference evidence="1 2" key="1">
    <citation type="journal article" date="2018" name="Genome Biol. Evol.">
        <title>Multiple Roots of Fruiting Body Formation in Amoebozoa.</title>
        <authorList>
            <person name="Hillmann F."/>
            <person name="Forbes G."/>
            <person name="Novohradska S."/>
            <person name="Ferling I."/>
            <person name="Riege K."/>
            <person name="Groth M."/>
            <person name="Westermann M."/>
            <person name="Marz M."/>
            <person name="Spaller T."/>
            <person name="Winckler T."/>
            <person name="Schaap P."/>
            <person name="Glockner G."/>
        </authorList>
    </citation>
    <scope>NUCLEOTIDE SEQUENCE [LARGE SCALE GENOMIC DNA]</scope>
    <source>
        <strain evidence="1 2">Jena</strain>
    </source>
</reference>
<evidence type="ECO:0000313" key="2">
    <source>
        <dbReference type="Proteomes" id="UP000241769"/>
    </source>
</evidence>
<gene>
    <name evidence="1" type="ORF">PROFUN_05792</name>
</gene>
<organism evidence="1 2">
    <name type="scientific">Planoprotostelium fungivorum</name>
    <dbReference type="NCBI Taxonomy" id="1890364"/>
    <lineage>
        <taxon>Eukaryota</taxon>
        <taxon>Amoebozoa</taxon>
        <taxon>Evosea</taxon>
        <taxon>Variosea</taxon>
        <taxon>Cavosteliida</taxon>
        <taxon>Cavosteliaceae</taxon>
        <taxon>Planoprotostelium</taxon>
    </lineage>
</organism>
<dbReference type="Proteomes" id="UP000241769">
    <property type="component" value="Unassembled WGS sequence"/>
</dbReference>
<dbReference type="AlphaFoldDB" id="A0A2P6NPY0"/>
<sequence>MTGTAIIQQNPRTAADAQDAKNVHRVKWLIQEERQWSPEDKFSILRKEKTMLAPSNASSTRRMMSLTAVTLRDSVS</sequence>
<accession>A0A2P6NPY0</accession>